<dbReference type="KEGG" id="dde:Dde_3048"/>
<dbReference type="NCBIfam" id="TIGR00229">
    <property type="entry name" value="sensory_box"/>
    <property type="match status" value="1"/>
</dbReference>
<sequence>MSVTGNSVLFAREYELIAEAEAALARMAPEAPAHDALAGLLAGFCKTLRQCGRLMSMGDRMQAQLSELNRDIAAKEARYRSIFQCAAEGVFRTGADGSFAEVNPAMANIFGWSSVDAFMQHNTSLASLFSSPQAHCEYLDRLCSAGAVSRYEAVLRRRDGTPVWVEISTQALETAPETACGATHVGVVLDVTAHRRMLEELSHMARTDPLTGLNNRRFFMEAARAEVERMQSSGRPLSLLMLDIDHFKRVNDTWGHDAGDMVLKQLSCCLAETMRGQDVCARLGGEEFAVLLPETGHAEACRAAETLRQAVAGMAFAGHGFSVTSSLGLTTLDSAGHAVSGQRPVPGGVAVSACCGQVVEILLKRADIALYAAKKNGRNRTEVYPARCTAICAGALCI</sequence>
<dbReference type="CDD" id="cd01949">
    <property type="entry name" value="GGDEF"/>
    <property type="match status" value="1"/>
</dbReference>
<dbReference type="PROSITE" id="PS50112">
    <property type="entry name" value="PAS"/>
    <property type="match status" value="1"/>
</dbReference>
<evidence type="ECO:0000259" key="2">
    <source>
        <dbReference type="PROSITE" id="PS50113"/>
    </source>
</evidence>
<dbReference type="InterPro" id="IPR000160">
    <property type="entry name" value="GGDEF_dom"/>
</dbReference>
<dbReference type="InterPro" id="IPR052155">
    <property type="entry name" value="Biofilm_reg_signaling"/>
</dbReference>
<feature type="domain" description="PAS" evidence="1">
    <location>
        <begin position="75"/>
        <end position="113"/>
    </location>
</feature>
<dbReference type="SUPFAM" id="SSF55073">
    <property type="entry name" value="Nucleotide cyclase"/>
    <property type="match status" value="1"/>
</dbReference>
<feature type="domain" description="GGDEF" evidence="3">
    <location>
        <begin position="235"/>
        <end position="386"/>
    </location>
</feature>
<dbReference type="InterPro" id="IPR035965">
    <property type="entry name" value="PAS-like_dom_sf"/>
</dbReference>
<feature type="domain" description="PAC" evidence="2">
    <location>
        <begin position="149"/>
        <end position="203"/>
    </location>
</feature>
<dbReference type="SMART" id="SM00091">
    <property type="entry name" value="PAS"/>
    <property type="match status" value="1"/>
</dbReference>
<organism evidence="4 5">
    <name type="scientific">Oleidesulfovibrio alaskensis (strain ATCC BAA-1058 / DSM 17464 / G20)</name>
    <name type="common">Desulfovibrio alaskensis</name>
    <dbReference type="NCBI Taxonomy" id="207559"/>
    <lineage>
        <taxon>Bacteria</taxon>
        <taxon>Pseudomonadati</taxon>
        <taxon>Thermodesulfobacteriota</taxon>
        <taxon>Desulfovibrionia</taxon>
        <taxon>Desulfovibrionales</taxon>
        <taxon>Desulfovibrionaceae</taxon>
        <taxon>Oleidesulfovibrio</taxon>
    </lineage>
</organism>
<reference evidence="4 5" key="1">
    <citation type="journal article" date="2011" name="J. Bacteriol.">
        <title>Complete genome sequence and updated annotation of Desulfovibrio alaskensis G20.</title>
        <authorList>
            <person name="Hauser L.J."/>
            <person name="Land M.L."/>
            <person name="Brown S.D."/>
            <person name="Larimer F."/>
            <person name="Keller K.L."/>
            <person name="Rapp-Giles B.J."/>
            <person name="Price M.N."/>
            <person name="Lin M."/>
            <person name="Bruce D.C."/>
            <person name="Detter J.C."/>
            <person name="Tapia R."/>
            <person name="Han C.S."/>
            <person name="Goodwin L.A."/>
            <person name="Cheng J.F."/>
            <person name="Pitluck S."/>
            <person name="Copeland A."/>
            <person name="Lucas S."/>
            <person name="Nolan M."/>
            <person name="Lapidus A.L."/>
            <person name="Palumbo A.V."/>
            <person name="Wall J.D."/>
        </authorList>
    </citation>
    <scope>NUCLEOTIDE SEQUENCE [LARGE SCALE GENOMIC DNA]</scope>
    <source>
        <strain evidence="5">ATCC BAA 1058 / DSM 17464 / G20</strain>
    </source>
</reference>
<accession>Q30WV4</accession>
<evidence type="ECO:0000313" key="4">
    <source>
        <dbReference type="EMBL" id="ABB39842.1"/>
    </source>
</evidence>
<evidence type="ECO:0000259" key="3">
    <source>
        <dbReference type="PROSITE" id="PS50887"/>
    </source>
</evidence>
<dbReference type="InterPro" id="IPR000014">
    <property type="entry name" value="PAS"/>
</dbReference>
<dbReference type="PROSITE" id="PS50887">
    <property type="entry name" value="GGDEF"/>
    <property type="match status" value="1"/>
</dbReference>
<gene>
    <name evidence="4" type="ordered locus">Dde_3048</name>
</gene>
<dbReference type="PROSITE" id="PS50113">
    <property type="entry name" value="PAC"/>
    <property type="match status" value="1"/>
</dbReference>
<dbReference type="NCBIfam" id="TIGR00254">
    <property type="entry name" value="GGDEF"/>
    <property type="match status" value="1"/>
</dbReference>
<dbReference type="eggNOG" id="COG3706">
    <property type="taxonomic scope" value="Bacteria"/>
</dbReference>
<dbReference type="GO" id="GO:0003824">
    <property type="term" value="F:catalytic activity"/>
    <property type="evidence" value="ECO:0007669"/>
    <property type="project" value="UniProtKB-ARBA"/>
</dbReference>
<dbReference type="Gene3D" id="3.30.70.270">
    <property type="match status" value="1"/>
</dbReference>
<dbReference type="STRING" id="207559.Dde_3048"/>
<dbReference type="InterPro" id="IPR043128">
    <property type="entry name" value="Rev_trsase/Diguanyl_cyclase"/>
</dbReference>
<dbReference type="SMART" id="SM00267">
    <property type="entry name" value="GGDEF"/>
    <property type="match status" value="1"/>
</dbReference>
<evidence type="ECO:0000259" key="1">
    <source>
        <dbReference type="PROSITE" id="PS50112"/>
    </source>
</evidence>
<protein>
    <submittedName>
        <fullName evidence="4">Diguanylate cyclase with PAS/PAC sensor</fullName>
    </submittedName>
</protein>
<evidence type="ECO:0000313" key="5">
    <source>
        <dbReference type="Proteomes" id="UP000002710"/>
    </source>
</evidence>
<keyword evidence="5" id="KW-1185">Reference proteome</keyword>
<dbReference type="AlphaFoldDB" id="Q30WV4"/>
<dbReference type="Proteomes" id="UP000002710">
    <property type="component" value="Chromosome"/>
</dbReference>
<dbReference type="InterPro" id="IPR000700">
    <property type="entry name" value="PAS-assoc_C"/>
</dbReference>
<dbReference type="HOGENOM" id="CLU_000445_11_4_7"/>
<dbReference type="PANTHER" id="PTHR44757:SF2">
    <property type="entry name" value="BIOFILM ARCHITECTURE MAINTENANCE PROTEIN MBAA"/>
    <property type="match status" value="1"/>
</dbReference>
<name>Q30WV4_OLEA2</name>
<dbReference type="SUPFAM" id="SSF55785">
    <property type="entry name" value="PYP-like sensor domain (PAS domain)"/>
    <property type="match status" value="1"/>
</dbReference>
<dbReference type="InterPro" id="IPR029787">
    <property type="entry name" value="Nucleotide_cyclase"/>
</dbReference>
<proteinExistence type="predicted"/>
<dbReference type="Pfam" id="PF00990">
    <property type="entry name" value="GGDEF"/>
    <property type="match status" value="1"/>
</dbReference>
<dbReference type="FunFam" id="3.30.70.270:FF:000001">
    <property type="entry name" value="Diguanylate cyclase domain protein"/>
    <property type="match status" value="1"/>
</dbReference>
<dbReference type="Gene3D" id="3.30.450.20">
    <property type="entry name" value="PAS domain"/>
    <property type="match status" value="1"/>
</dbReference>
<dbReference type="CDD" id="cd00130">
    <property type="entry name" value="PAS"/>
    <property type="match status" value="1"/>
</dbReference>
<dbReference type="Pfam" id="PF13426">
    <property type="entry name" value="PAS_9"/>
    <property type="match status" value="1"/>
</dbReference>
<dbReference type="RefSeq" id="WP_011368813.1">
    <property type="nucleotide sequence ID" value="NC_007519.1"/>
</dbReference>
<dbReference type="EMBL" id="CP000112">
    <property type="protein sequence ID" value="ABB39842.1"/>
    <property type="molecule type" value="Genomic_DNA"/>
</dbReference>
<dbReference type="PANTHER" id="PTHR44757">
    <property type="entry name" value="DIGUANYLATE CYCLASE DGCP"/>
    <property type="match status" value="1"/>
</dbReference>